<reference evidence="1" key="3">
    <citation type="submission" date="2020-05" db="UniProtKB">
        <authorList>
            <consortium name="EnsemblMetazoa"/>
        </authorList>
    </citation>
    <scope>IDENTIFICATION</scope>
    <source>
        <strain evidence="1">PEST</strain>
    </source>
</reference>
<dbReference type="VEuPathDB" id="VectorBase:AGAMI1_007486"/>
<proteinExistence type="predicted"/>
<protein>
    <recommendedName>
        <fullName evidence="3">Ganglioside GM2 activator</fullName>
    </recommendedName>
</protein>
<dbReference type="InParanoid" id="A0A1S4HCI4"/>
<reference evidence="1 2" key="1">
    <citation type="journal article" date="2002" name="Science">
        <title>The genome sequence of the malaria mosquito Anopheles gambiae.</title>
        <authorList>
            <person name="Holt R.A."/>
            <person name="Subramanian G.M."/>
            <person name="Halpern A."/>
            <person name="Sutton G.G."/>
            <person name="Charlab R."/>
            <person name="Nusskern D.R."/>
            <person name="Wincker P."/>
            <person name="Clark A.G."/>
            <person name="Ribeiro J.M."/>
            <person name="Wides R."/>
            <person name="Salzberg S.L."/>
            <person name="Loftus B."/>
            <person name="Yandell M."/>
            <person name="Majoros W.H."/>
            <person name="Rusch D.B."/>
            <person name="Lai Z."/>
            <person name="Kraft C.L."/>
            <person name="Abril J.F."/>
            <person name="Anthouard V."/>
            <person name="Arensburger P."/>
            <person name="Atkinson P.W."/>
            <person name="Baden H."/>
            <person name="de Berardinis V."/>
            <person name="Baldwin D."/>
            <person name="Benes V."/>
            <person name="Biedler J."/>
            <person name="Blass C."/>
            <person name="Bolanos R."/>
            <person name="Boscus D."/>
            <person name="Barnstead M."/>
            <person name="Cai S."/>
            <person name="Center A."/>
            <person name="Chaturverdi K."/>
            <person name="Christophides G.K."/>
            <person name="Chrystal M.A."/>
            <person name="Clamp M."/>
            <person name="Cravchik A."/>
            <person name="Curwen V."/>
            <person name="Dana A."/>
            <person name="Delcher A."/>
            <person name="Dew I."/>
            <person name="Evans C.A."/>
            <person name="Flanigan M."/>
            <person name="Grundschober-Freimoser A."/>
            <person name="Friedli L."/>
            <person name="Gu Z."/>
            <person name="Guan P."/>
            <person name="Guigo R."/>
            <person name="Hillenmeyer M.E."/>
            <person name="Hladun S.L."/>
            <person name="Hogan J.R."/>
            <person name="Hong Y.S."/>
            <person name="Hoover J."/>
            <person name="Jaillon O."/>
            <person name="Ke Z."/>
            <person name="Kodira C."/>
            <person name="Kokoza E."/>
            <person name="Koutsos A."/>
            <person name="Letunic I."/>
            <person name="Levitsky A."/>
            <person name="Liang Y."/>
            <person name="Lin J.J."/>
            <person name="Lobo N.F."/>
            <person name="Lopez J.R."/>
            <person name="Malek J.A."/>
            <person name="McIntosh T.C."/>
            <person name="Meister S."/>
            <person name="Miller J."/>
            <person name="Mobarry C."/>
            <person name="Mongin E."/>
            <person name="Murphy S.D."/>
            <person name="O'Brochta D.A."/>
            <person name="Pfannkoch C."/>
            <person name="Qi R."/>
            <person name="Regier M.A."/>
            <person name="Remington K."/>
            <person name="Shao H."/>
            <person name="Sharakhova M.V."/>
            <person name="Sitter C.D."/>
            <person name="Shetty J."/>
            <person name="Smith T.J."/>
            <person name="Strong R."/>
            <person name="Sun J."/>
            <person name="Thomasova D."/>
            <person name="Ton L.Q."/>
            <person name="Topalis P."/>
            <person name="Tu Z."/>
            <person name="Unger M.F."/>
            <person name="Walenz B."/>
            <person name="Wang A."/>
            <person name="Wang J."/>
            <person name="Wang M."/>
            <person name="Wang X."/>
            <person name="Woodford K.J."/>
            <person name="Wortman J.R."/>
            <person name="Wu M."/>
            <person name="Yao A."/>
            <person name="Zdobnov E.M."/>
            <person name="Zhang H."/>
            <person name="Zhao Q."/>
            <person name="Zhao S."/>
            <person name="Zhu S.C."/>
            <person name="Zhimulev I."/>
            <person name="Coluzzi M."/>
            <person name="della Torre A."/>
            <person name="Roth C.W."/>
            <person name="Louis C."/>
            <person name="Kalush F."/>
            <person name="Mural R.J."/>
            <person name="Myers E.W."/>
            <person name="Adams M.D."/>
            <person name="Smith H.O."/>
            <person name="Broder S."/>
            <person name="Gardner M.J."/>
            <person name="Fraser C.M."/>
            <person name="Birney E."/>
            <person name="Bork P."/>
            <person name="Brey P.T."/>
            <person name="Venter J.C."/>
            <person name="Weissenbach J."/>
            <person name="Kafatos F.C."/>
            <person name="Collins F.H."/>
            <person name="Hoffman S.L."/>
        </authorList>
    </citation>
    <scope>NUCLEOTIDE SEQUENCE [LARGE SCALE GENOMIC DNA]</scope>
    <source>
        <strain evidence="1 2">PEST</strain>
    </source>
</reference>
<reference evidence="1 2" key="2">
    <citation type="journal article" date="2004" name="Trends Parasitol.">
        <title>The Anopheles gambiae genome: an update.</title>
        <authorList>
            <person name="Mongin E."/>
            <person name="Louis C."/>
            <person name="Holt R.A."/>
            <person name="Birney E."/>
            <person name="Collins F.H."/>
        </authorList>
    </citation>
    <scope>NUCLEOTIDE SEQUENCE [LARGE SCALE GENOMIC DNA]</scope>
    <source>
        <strain evidence="1 2">PEST</strain>
    </source>
</reference>
<dbReference type="Proteomes" id="UP000007062">
    <property type="component" value="Chromosome 3R"/>
</dbReference>
<dbReference type="EMBL" id="AAAB01008984">
    <property type="status" value="NOT_ANNOTATED_CDS"/>
    <property type="molecule type" value="Genomic_DNA"/>
</dbReference>
<evidence type="ECO:0000313" key="2">
    <source>
        <dbReference type="Proteomes" id="UP000007062"/>
    </source>
</evidence>
<dbReference type="PANTHER" id="PTHR21112:SF0">
    <property type="entry name" value="CHEMOSENSORY PROTEIN A 29A-RELATED"/>
    <property type="match status" value="1"/>
</dbReference>
<sequence length="221" mass="25914">MFYERCVDNQEIVLLQNNATIERDATDCLYKINLFNLQNICFCTMARFVLVLILVHFTYYQQTHGIYVLFDRFEQSVGQDIMWMDLRVRKYNRTMTTLNGTVYLYQEASDDFQFQLDIFYSRLGNQQFNHVPVKLPSAGTCSFLDNLHATYPQHMKLIGNVPERGKCPITPRQIIALDIEFPNDVVPKNMVRPGLYKAVIRGYHGRREIMNYAFVLKAIDN</sequence>
<evidence type="ECO:0000313" key="1">
    <source>
        <dbReference type="EnsemblMetazoa" id="AGAP027990-PA"/>
    </source>
</evidence>
<accession>A0A1S4HCI4</accession>
<dbReference type="AlphaFoldDB" id="A0A1S4HCI4"/>
<organism evidence="1 2">
    <name type="scientific">Anopheles gambiae</name>
    <name type="common">African malaria mosquito</name>
    <dbReference type="NCBI Taxonomy" id="7165"/>
    <lineage>
        <taxon>Eukaryota</taxon>
        <taxon>Metazoa</taxon>
        <taxon>Ecdysozoa</taxon>
        <taxon>Arthropoda</taxon>
        <taxon>Hexapoda</taxon>
        <taxon>Insecta</taxon>
        <taxon>Pterygota</taxon>
        <taxon>Neoptera</taxon>
        <taxon>Endopterygota</taxon>
        <taxon>Diptera</taxon>
        <taxon>Nematocera</taxon>
        <taxon>Culicoidea</taxon>
        <taxon>Culicidae</taxon>
        <taxon>Anophelinae</taxon>
        <taxon>Anopheles</taxon>
    </lineage>
</organism>
<dbReference type="VEuPathDB" id="VectorBase:AGAP027990"/>
<dbReference type="EnsemblMetazoa" id="AGAP027990-RA">
    <property type="protein sequence ID" value="AGAP027990-PA"/>
    <property type="gene ID" value="AGAP027990"/>
</dbReference>
<name>A0A1S4HCI4_ANOGA</name>
<keyword evidence="2" id="KW-1185">Reference proteome</keyword>
<dbReference type="PANTHER" id="PTHR21112">
    <property type="entry name" value="CHEMOSENSORY PROTEIN A 29A-RELATED"/>
    <property type="match status" value="1"/>
</dbReference>
<evidence type="ECO:0008006" key="3">
    <source>
        <dbReference type="Google" id="ProtNLM"/>
    </source>
</evidence>